<dbReference type="EMBL" id="NBYY01000009">
    <property type="protein sequence ID" value="PCS23733.1"/>
    <property type="molecule type" value="Genomic_DNA"/>
</dbReference>
<accession>A0A2A5T6F1</accession>
<sequence length="43" mass="5263">MERKPANKRVILRTDVKNMKPKVMKLWNCLMLQKRFIIETVFD</sequence>
<organism evidence="2 3">
    <name type="scientific">Candidatus Enterovibrio escicola</name>
    <dbReference type="NCBI Taxonomy" id="1927127"/>
    <lineage>
        <taxon>Bacteria</taxon>
        <taxon>Pseudomonadati</taxon>
        <taxon>Pseudomonadota</taxon>
        <taxon>Gammaproteobacteria</taxon>
        <taxon>Vibrionales</taxon>
        <taxon>Vibrionaceae</taxon>
        <taxon>Enterovibrio</taxon>
    </lineage>
</organism>
<name>A0A2A5T6F1_9GAMM</name>
<dbReference type="Pfam" id="PF13612">
    <property type="entry name" value="DDE_Tnp_1_3"/>
    <property type="match status" value="1"/>
</dbReference>
<comment type="caution">
    <text evidence="2">The sequence shown here is derived from an EMBL/GenBank/DDBJ whole genome shotgun (WGS) entry which is preliminary data.</text>
</comment>
<evidence type="ECO:0000259" key="1">
    <source>
        <dbReference type="Pfam" id="PF13612"/>
    </source>
</evidence>
<feature type="domain" description="Transposase DDE" evidence="1">
    <location>
        <begin position="9"/>
        <end position="43"/>
    </location>
</feature>
<evidence type="ECO:0000313" key="2">
    <source>
        <dbReference type="EMBL" id="PCS23733.1"/>
    </source>
</evidence>
<reference evidence="3" key="1">
    <citation type="submission" date="2017-04" db="EMBL/GenBank/DDBJ databases">
        <title>Genome evolution of the luminous symbionts of deep sea anglerfish.</title>
        <authorList>
            <person name="Hendry T.A."/>
        </authorList>
    </citation>
    <scope>NUCLEOTIDE SEQUENCE [LARGE SCALE GENOMIC DNA]</scope>
</reference>
<protein>
    <recommendedName>
        <fullName evidence="1">Transposase DDE domain-containing protein</fullName>
    </recommendedName>
</protein>
<evidence type="ECO:0000313" key="3">
    <source>
        <dbReference type="Proteomes" id="UP000219020"/>
    </source>
</evidence>
<proteinExistence type="predicted"/>
<dbReference type="InterPro" id="IPR025668">
    <property type="entry name" value="Tnp_DDE_dom"/>
</dbReference>
<dbReference type="Proteomes" id="UP000219020">
    <property type="component" value="Unassembled WGS sequence"/>
</dbReference>
<gene>
    <name evidence="2" type="ORF">BTN49_0702</name>
</gene>
<dbReference type="AlphaFoldDB" id="A0A2A5T6F1"/>
<keyword evidence="3" id="KW-1185">Reference proteome</keyword>